<sequence length="520" mass="59591">MISRTGPLQLLISLILLPLSYSVHFLIFLINECIRLIVRVIAYVRFGEEVTWIENGSDACFTRLPLKGQTRNAIALFTVPQGTLTLEKVAQFFEEKVQYYMDKSDKRAYANLENILSSICGYNCWRRDPNFNVRNHIEQLDINVTYTKEKLENYFSENSASHNAFPDSKPQWQITIVPKYDDRSGVIKSKLILNYHHAYFDALCAAIMWRNCLSPGAELLIDPMKSRIPTLKNILMHIITFTYFPLLFVLINFERIMLTTWIPNPIKICPRTKYYSLTENPTFTTDLKKIKKWASSVEGGVSVSLTNILITGVWRGLLATFPRERLVKKLAFSEVAVILPYPDESLRNRLTSFSYPMPSSDNKGTSLSEGSRLLRDLKLTRKKSTKAIMGPEMLATYYYQKFCARLPNIMSWMWLKGTYSSIYISPLPWSKNKGAYTSPRCSVPVERLEAFTPHLNDIGLSVACLTYGNEVMFGGCGDSDWMSRQELDNFVQNISREIAKMAEIVDNCEMDGLKMVDLNV</sequence>
<dbReference type="EMBL" id="LNIX01000063">
    <property type="protein sequence ID" value="OXA37181.1"/>
    <property type="molecule type" value="Genomic_DNA"/>
</dbReference>
<comment type="caution">
    <text evidence="2">The sequence shown here is derived from an EMBL/GenBank/DDBJ whole genome shotgun (WGS) entry which is preliminary data.</text>
</comment>
<accession>A0A226CXN4</accession>
<keyword evidence="1" id="KW-0812">Transmembrane</keyword>
<keyword evidence="1" id="KW-0472">Membrane</keyword>
<keyword evidence="1" id="KW-1133">Transmembrane helix</keyword>
<gene>
    <name evidence="2" type="ORF">Fcan01_28033</name>
</gene>
<dbReference type="OMA" id="INFERIM"/>
<feature type="transmembrane region" description="Helical" evidence="1">
    <location>
        <begin position="234"/>
        <end position="253"/>
    </location>
</feature>
<keyword evidence="3" id="KW-1185">Reference proteome</keyword>
<proteinExistence type="predicted"/>
<evidence type="ECO:0000256" key="1">
    <source>
        <dbReference type="SAM" id="Phobius"/>
    </source>
</evidence>
<organism evidence="2 3">
    <name type="scientific">Folsomia candida</name>
    <name type="common">Springtail</name>
    <dbReference type="NCBI Taxonomy" id="158441"/>
    <lineage>
        <taxon>Eukaryota</taxon>
        <taxon>Metazoa</taxon>
        <taxon>Ecdysozoa</taxon>
        <taxon>Arthropoda</taxon>
        <taxon>Hexapoda</taxon>
        <taxon>Collembola</taxon>
        <taxon>Entomobryomorpha</taxon>
        <taxon>Isotomoidea</taxon>
        <taxon>Isotomidae</taxon>
        <taxon>Proisotominae</taxon>
        <taxon>Folsomia</taxon>
    </lineage>
</organism>
<evidence type="ECO:0000313" key="3">
    <source>
        <dbReference type="Proteomes" id="UP000198287"/>
    </source>
</evidence>
<name>A0A226CXN4_FOLCA</name>
<dbReference type="AlphaFoldDB" id="A0A226CXN4"/>
<protein>
    <recommendedName>
        <fullName evidence="4">Diacylglycerol O-acyltransferase</fullName>
    </recommendedName>
</protein>
<evidence type="ECO:0000313" key="2">
    <source>
        <dbReference type="EMBL" id="OXA37181.1"/>
    </source>
</evidence>
<evidence type="ECO:0008006" key="4">
    <source>
        <dbReference type="Google" id="ProtNLM"/>
    </source>
</evidence>
<dbReference type="Proteomes" id="UP000198287">
    <property type="component" value="Unassembled WGS sequence"/>
</dbReference>
<reference evidence="2 3" key="1">
    <citation type="submission" date="2015-12" db="EMBL/GenBank/DDBJ databases">
        <title>The genome of Folsomia candida.</title>
        <authorList>
            <person name="Faddeeva A."/>
            <person name="Derks M.F."/>
            <person name="Anvar Y."/>
            <person name="Smit S."/>
            <person name="Van Straalen N."/>
            <person name="Roelofs D."/>
        </authorList>
    </citation>
    <scope>NUCLEOTIDE SEQUENCE [LARGE SCALE GENOMIC DNA]</scope>
    <source>
        <strain evidence="2 3">VU population</strain>
        <tissue evidence="2">Whole body</tissue>
    </source>
</reference>